<organism evidence="2 3">
    <name type="scientific">Kutzneria albida DSM 43870</name>
    <dbReference type="NCBI Taxonomy" id="1449976"/>
    <lineage>
        <taxon>Bacteria</taxon>
        <taxon>Bacillati</taxon>
        <taxon>Actinomycetota</taxon>
        <taxon>Actinomycetes</taxon>
        <taxon>Pseudonocardiales</taxon>
        <taxon>Pseudonocardiaceae</taxon>
        <taxon>Kutzneria</taxon>
    </lineage>
</organism>
<name>W5WL65_9PSEU</name>
<sequence>MSGSFQVDHEQLAQCGQRVSAMSSQAQSLHGRATSAEVPSRSWGLLGELTTHSRYSEMQNQLTDHLGAMTTGLHNAGSKISGAAELYKSTDEEHKRELDRIGEKENSKPPEHTGGGPTESGTGGDTGTGGGGGHHPSGGHGPVGAGEKPHPPVSNPTGAQTAAADAAKAAAAKAAAEAAARAGEHVAGGTSPTHGKITVEVEGGGPVTVEVTGEAAEEVEVKGDIRQAGGATEHLDVHARTDASGHAKVALKGDDQFQHLSGTLDVPAAEQRKGQRA</sequence>
<dbReference type="RefSeq" id="WP_025361389.1">
    <property type="nucleotide sequence ID" value="NZ_CP007155.1"/>
</dbReference>
<dbReference type="KEGG" id="kal:KALB_8230"/>
<dbReference type="AlphaFoldDB" id="W5WL65"/>
<dbReference type="eggNOG" id="ENOG5030FCV">
    <property type="taxonomic scope" value="Bacteria"/>
</dbReference>
<accession>W5WL65</accession>
<feature type="compositionally biased region" description="Gly residues" evidence="1">
    <location>
        <begin position="113"/>
        <end position="144"/>
    </location>
</feature>
<dbReference type="OrthoDB" id="3688292at2"/>
<gene>
    <name evidence="2" type="ORF">KALB_8230</name>
</gene>
<dbReference type="Proteomes" id="UP000019225">
    <property type="component" value="Chromosome"/>
</dbReference>
<feature type="region of interest" description="Disordered" evidence="1">
    <location>
        <begin position="88"/>
        <end position="205"/>
    </location>
</feature>
<dbReference type="STRING" id="1449976.KALB_8230"/>
<evidence type="ECO:0000313" key="2">
    <source>
        <dbReference type="EMBL" id="AHI01588.1"/>
    </source>
</evidence>
<dbReference type="HOGENOM" id="CLU_1003940_0_0_11"/>
<evidence type="ECO:0000256" key="1">
    <source>
        <dbReference type="SAM" id="MobiDB-lite"/>
    </source>
</evidence>
<reference evidence="2 3" key="1">
    <citation type="journal article" date="2014" name="BMC Genomics">
        <title>Complete genome sequence of producer of the glycopeptide antibiotic Aculeximycin Kutzneria albida DSM 43870T, a representative of minor genus of Pseudonocardiaceae.</title>
        <authorList>
            <person name="Rebets Y."/>
            <person name="Tokovenko B."/>
            <person name="Lushchyk I."/>
            <person name="Ruckert C."/>
            <person name="Zaburannyi N."/>
            <person name="Bechthold A."/>
            <person name="Kalinowski J."/>
            <person name="Luzhetskyy A."/>
        </authorList>
    </citation>
    <scope>NUCLEOTIDE SEQUENCE [LARGE SCALE GENOMIC DNA]</scope>
    <source>
        <strain evidence="2">DSM 43870</strain>
    </source>
</reference>
<evidence type="ECO:0000313" key="3">
    <source>
        <dbReference type="Proteomes" id="UP000019225"/>
    </source>
</evidence>
<feature type="compositionally biased region" description="Basic and acidic residues" evidence="1">
    <location>
        <begin position="88"/>
        <end position="111"/>
    </location>
</feature>
<proteinExistence type="predicted"/>
<protein>
    <submittedName>
        <fullName evidence="2">Uncharacterized protein</fullName>
    </submittedName>
</protein>
<keyword evidence="3" id="KW-1185">Reference proteome</keyword>
<feature type="compositionally biased region" description="Low complexity" evidence="1">
    <location>
        <begin position="159"/>
        <end position="181"/>
    </location>
</feature>
<dbReference type="EMBL" id="CP007155">
    <property type="protein sequence ID" value="AHI01588.1"/>
    <property type="molecule type" value="Genomic_DNA"/>
</dbReference>